<feature type="domain" description="IPT/TIG" evidence="2">
    <location>
        <begin position="260"/>
        <end position="340"/>
    </location>
</feature>
<dbReference type="Pfam" id="PF01833">
    <property type="entry name" value="TIG"/>
    <property type="match status" value="4"/>
</dbReference>
<keyword evidence="1" id="KW-0732">Signal</keyword>
<dbReference type="Gene3D" id="2.60.40.10">
    <property type="entry name" value="Immunoglobulins"/>
    <property type="match status" value="4"/>
</dbReference>
<feature type="domain" description="IPT/TIG" evidence="2">
    <location>
        <begin position="175"/>
        <end position="258"/>
    </location>
</feature>
<dbReference type="EMBL" id="JAFCNB010000036">
    <property type="protein sequence ID" value="MBP2708543.1"/>
    <property type="molecule type" value="Genomic_DNA"/>
</dbReference>
<gene>
    <name evidence="3" type="ORF">JOL79_32710</name>
</gene>
<dbReference type="RefSeq" id="WP_210159805.1">
    <property type="nucleotide sequence ID" value="NZ_JAFCNB010000036.1"/>
</dbReference>
<evidence type="ECO:0000259" key="2">
    <source>
        <dbReference type="SMART" id="SM00429"/>
    </source>
</evidence>
<dbReference type="Proteomes" id="UP000674234">
    <property type="component" value="Unassembled WGS sequence"/>
</dbReference>
<dbReference type="AlphaFoldDB" id="A0A940WSE7"/>
<organism evidence="3 4">
    <name type="scientific">Microbispora oryzae</name>
    <dbReference type="NCBI Taxonomy" id="2806554"/>
    <lineage>
        <taxon>Bacteria</taxon>
        <taxon>Bacillati</taxon>
        <taxon>Actinomycetota</taxon>
        <taxon>Actinomycetes</taxon>
        <taxon>Streptosporangiales</taxon>
        <taxon>Streptosporangiaceae</taxon>
        <taxon>Microbispora</taxon>
    </lineage>
</organism>
<keyword evidence="4" id="KW-1185">Reference proteome</keyword>
<dbReference type="CDD" id="cd00603">
    <property type="entry name" value="IPT_PCSR"/>
    <property type="match status" value="1"/>
</dbReference>
<comment type="caution">
    <text evidence="3">The sequence shown here is derived from an EMBL/GenBank/DDBJ whole genome shotgun (WGS) entry which is preliminary data.</text>
</comment>
<dbReference type="InterPro" id="IPR002909">
    <property type="entry name" value="IPT_dom"/>
</dbReference>
<evidence type="ECO:0000313" key="4">
    <source>
        <dbReference type="Proteomes" id="UP000674234"/>
    </source>
</evidence>
<protein>
    <submittedName>
        <fullName evidence="3">IPT/TIG domain-containing protein</fullName>
    </submittedName>
</protein>
<feature type="domain" description="IPT/TIG" evidence="2">
    <location>
        <begin position="2"/>
        <end position="83"/>
    </location>
</feature>
<dbReference type="InterPro" id="IPR013783">
    <property type="entry name" value="Ig-like_fold"/>
</dbReference>
<proteinExistence type="predicted"/>
<dbReference type="SMART" id="SM00429">
    <property type="entry name" value="IPT"/>
    <property type="match status" value="4"/>
</dbReference>
<evidence type="ECO:0000256" key="1">
    <source>
        <dbReference type="ARBA" id="ARBA00022729"/>
    </source>
</evidence>
<dbReference type="CDD" id="cd00102">
    <property type="entry name" value="IPT"/>
    <property type="match status" value="1"/>
</dbReference>
<dbReference type="PANTHER" id="PTHR46769">
    <property type="entry name" value="POLYCYSTIC KIDNEY AND HEPATIC DISEASE 1 (AUTOSOMAL RECESSIVE)-LIKE 1"/>
    <property type="match status" value="1"/>
</dbReference>
<evidence type="ECO:0000313" key="3">
    <source>
        <dbReference type="EMBL" id="MBP2708543.1"/>
    </source>
</evidence>
<accession>A0A940WSE7</accession>
<dbReference type="SUPFAM" id="SSF81296">
    <property type="entry name" value="E set domains"/>
    <property type="match status" value="4"/>
</dbReference>
<dbReference type="PANTHER" id="PTHR46769:SF2">
    <property type="entry name" value="FIBROCYSTIN-L ISOFORM 2 PRECURSOR-RELATED"/>
    <property type="match status" value="1"/>
</dbReference>
<dbReference type="InterPro" id="IPR052387">
    <property type="entry name" value="Fibrocystin"/>
</dbReference>
<dbReference type="InterPro" id="IPR014756">
    <property type="entry name" value="Ig_E-set"/>
</dbReference>
<feature type="domain" description="IPT/TIG" evidence="2">
    <location>
        <begin position="87"/>
        <end position="168"/>
    </location>
</feature>
<name>A0A940WSE7_9ACTN</name>
<reference evidence="3" key="1">
    <citation type="submission" date="2021-02" db="EMBL/GenBank/DDBJ databases">
        <title>Draft genome sequence of Microbispora sp. RL4-1S isolated from rice leaves in Thailand.</title>
        <authorList>
            <person name="Muangham S."/>
            <person name="Duangmal K."/>
        </authorList>
    </citation>
    <scope>NUCLEOTIDE SEQUENCE</scope>
    <source>
        <strain evidence="3">RL4-1S</strain>
    </source>
</reference>
<sequence>MAPVVTGVTPNQGSSAGGTMISVTGTGFANASAVRLGGATALGLTVLSDTHITAVTPPGAGTVNVTVTGSGGTSTQNVPFTYTTAPAPVVLSLIPDQGPTAGGTTATLTGTGFTGATLVSFGPISAAFTVVSATQITVTIPPRATTGPVLVTVTTPGGVSYPVGYAYQPAAPATPPVLVEVTPDQGPLAGGTTVTLTGTGFTGATAVRFDATPAPAFTVMSNTVITATTPPGSGTVTVTVTTPAGTSGPGPLTSFTYLAAPTVTTLTPSQGPTFGGNPVTVAGSDFTYATDVRFGGIPAPFTIVSDTFLVATAPPGTGTVTVTVASAGGTSGAGPLYTYE</sequence>
<dbReference type="GO" id="GO:0005975">
    <property type="term" value="P:carbohydrate metabolic process"/>
    <property type="evidence" value="ECO:0007669"/>
    <property type="project" value="UniProtKB-ARBA"/>
</dbReference>